<reference evidence="4 5" key="1">
    <citation type="submission" date="2023-08" db="EMBL/GenBank/DDBJ databases">
        <authorList>
            <person name="Palmer J.M."/>
        </authorList>
    </citation>
    <scope>NUCLEOTIDE SEQUENCE [LARGE SCALE GENOMIC DNA]</scope>
    <source>
        <strain evidence="4 5">TWF481</strain>
    </source>
</reference>
<accession>A0AAV9W567</accession>
<keyword evidence="1" id="KW-0863">Zinc-finger</keyword>
<sequence length="163" mass="18184">MWTRHKFQAFKCPNCDKRVSRFDNLKIHQERCKGLHSIGDKRSASPYRGEAESPGKSEKRYKAGSLNNTVASRVGTCGSAPPDTQNDGDNQDIPPRSSSPGSSSDGDSQEVSLLVVEVRTLKEELQKSSSSIAVLRDKVSKLVLECDLWKQNYLQLKLQDKMD</sequence>
<evidence type="ECO:0000256" key="2">
    <source>
        <dbReference type="SAM" id="MobiDB-lite"/>
    </source>
</evidence>
<keyword evidence="1" id="KW-0479">Metal-binding</keyword>
<evidence type="ECO:0000259" key="3">
    <source>
        <dbReference type="PROSITE" id="PS50157"/>
    </source>
</evidence>
<keyword evidence="1" id="KW-0862">Zinc</keyword>
<evidence type="ECO:0000313" key="5">
    <source>
        <dbReference type="Proteomes" id="UP001370758"/>
    </source>
</evidence>
<evidence type="ECO:0000256" key="1">
    <source>
        <dbReference type="PROSITE-ProRule" id="PRU00042"/>
    </source>
</evidence>
<organism evidence="4 5">
    <name type="scientific">Arthrobotrys musiformis</name>
    <dbReference type="NCBI Taxonomy" id="47236"/>
    <lineage>
        <taxon>Eukaryota</taxon>
        <taxon>Fungi</taxon>
        <taxon>Dikarya</taxon>
        <taxon>Ascomycota</taxon>
        <taxon>Pezizomycotina</taxon>
        <taxon>Orbiliomycetes</taxon>
        <taxon>Orbiliales</taxon>
        <taxon>Orbiliaceae</taxon>
        <taxon>Arthrobotrys</taxon>
    </lineage>
</organism>
<feature type="domain" description="C2H2-type" evidence="3">
    <location>
        <begin position="10"/>
        <end position="37"/>
    </location>
</feature>
<evidence type="ECO:0000313" key="4">
    <source>
        <dbReference type="EMBL" id="KAK6499164.1"/>
    </source>
</evidence>
<keyword evidence="5" id="KW-1185">Reference proteome</keyword>
<comment type="caution">
    <text evidence="4">The sequence shown here is derived from an EMBL/GenBank/DDBJ whole genome shotgun (WGS) entry which is preliminary data.</text>
</comment>
<dbReference type="PROSITE" id="PS50157">
    <property type="entry name" value="ZINC_FINGER_C2H2_2"/>
    <property type="match status" value="1"/>
</dbReference>
<proteinExistence type="predicted"/>
<name>A0AAV9W567_9PEZI</name>
<dbReference type="Proteomes" id="UP001370758">
    <property type="component" value="Unassembled WGS sequence"/>
</dbReference>
<dbReference type="AlphaFoldDB" id="A0AAV9W567"/>
<dbReference type="EMBL" id="JAVHJL010000008">
    <property type="protein sequence ID" value="KAK6499164.1"/>
    <property type="molecule type" value="Genomic_DNA"/>
</dbReference>
<dbReference type="InterPro" id="IPR013087">
    <property type="entry name" value="Znf_C2H2_type"/>
</dbReference>
<feature type="region of interest" description="Disordered" evidence="2">
    <location>
        <begin position="37"/>
        <end position="110"/>
    </location>
</feature>
<feature type="compositionally biased region" description="Basic and acidic residues" evidence="2">
    <location>
        <begin position="37"/>
        <end position="61"/>
    </location>
</feature>
<feature type="compositionally biased region" description="Low complexity" evidence="2">
    <location>
        <begin position="94"/>
        <end position="106"/>
    </location>
</feature>
<protein>
    <recommendedName>
        <fullName evidence="3">C2H2-type domain-containing protein</fullName>
    </recommendedName>
</protein>
<gene>
    <name evidence="4" type="ORF">TWF481_011735</name>
</gene>
<dbReference type="GO" id="GO:0008270">
    <property type="term" value="F:zinc ion binding"/>
    <property type="evidence" value="ECO:0007669"/>
    <property type="project" value="UniProtKB-KW"/>
</dbReference>